<keyword evidence="14" id="KW-1185">Reference proteome</keyword>
<dbReference type="STRING" id="46731.A0A3M6UK36"/>
<evidence type="ECO:0000259" key="12">
    <source>
        <dbReference type="PROSITE" id="PS50262"/>
    </source>
</evidence>
<dbReference type="Gene3D" id="1.20.1070.10">
    <property type="entry name" value="Rhodopsin 7-helix transmembrane proteins"/>
    <property type="match status" value="5"/>
</dbReference>
<feature type="transmembrane region" description="Helical" evidence="11">
    <location>
        <begin position="801"/>
        <end position="822"/>
    </location>
</feature>
<dbReference type="PROSITE" id="PS50262">
    <property type="entry name" value="G_PROTEIN_RECEP_F1_2"/>
    <property type="match status" value="5"/>
</dbReference>
<dbReference type="EMBL" id="RCHS01001361">
    <property type="protein sequence ID" value="RMX53929.1"/>
    <property type="molecule type" value="Genomic_DNA"/>
</dbReference>
<accession>A0A3M6UK36</accession>
<dbReference type="PANTHER" id="PTHR24248">
    <property type="entry name" value="ADRENERGIC RECEPTOR-RELATED G-PROTEIN COUPLED RECEPTOR"/>
    <property type="match status" value="1"/>
</dbReference>
<feature type="transmembrane region" description="Helical" evidence="11">
    <location>
        <begin position="1417"/>
        <end position="1439"/>
    </location>
</feature>
<feature type="transmembrane region" description="Helical" evidence="11">
    <location>
        <begin position="391"/>
        <end position="413"/>
    </location>
</feature>
<feature type="transmembrane region" description="Helical" evidence="11">
    <location>
        <begin position="65"/>
        <end position="84"/>
    </location>
</feature>
<keyword evidence="7" id="KW-1015">Disulfide bond</keyword>
<dbReference type="GO" id="GO:0071880">
    <property type="term" value="P:adenylate cyclase-activating adrenergic receptor signaling pathway"/>
    <property type="evidence" value="ECO:0007669"/>
    <property type="project" value="TreeGrafter"/>
</dbReference>
<feature type="transmembrane region" description="Helical" evidence="11">
    <location>
        <begin position="549"/>
        <end position="574"/>
    </location>
</feature>
<evidence type="ECO:0000256" key="10">
    <source>
        <dbReference type="RuleBase" id="RU000688"/>
    </source>
</evidence>
<feature type="transmembrane region" description="Helical" evidence="11">
    <location>
        <begin position="1293"/>
        <end position="1321"/>
    </location>
</feature>
<evidence type="ECO:0000256" key="5">
    <source>
        <dbReference type="ARBA" id="ARBA00023040"/>
    </source>
</evidence>
<feature type="transmembrane region" description="Helical" evidence="11">
    <location>
        <begin position="993"/>
        <end position="1015"/>
    </location>
</feature>
<dbReference type="PANTHER" id="PTHR24248:SF199">
    <property type="entry name" value="IP13425P-RELATED"/>
    <property type="match status" value="1"/>
</dbReference>
<dbReference type="InterPro" id="IPR000276">
    <property type="entry name" value="GPCR_Rhodpsn"/>
</dbReference>
<keyword evidence="4 11" id="KW-1133">Transmembrane helix</keyword>
<feature type="transmembrane region" description="Helical" evidence="11">
    <location>
        <begin position="762"/>
        <end position="789"/>
    </location>
</feature>
<comment type="subcellular location">
    <subcellularLocation>
        <location evidence="1">Cell membrane</location>
        <topology evidence="1">Multi-pass membrane protein</topology>
    </subcellularLocation>
</comment>
<evidence type="ECO:0000256" key="7">
    <source>
        <dbReference type="ARBA" id="ARBA00023157"/>
    </source>
</evidence>
<feature type="transmembrane region" description="Helical" evidence="11">
    <location>
        <begin position="252"/>
        <end position="275"/>
    </location>
</feature>
<keyword evidence="5 10" id="KW-0297">G-protein coupled receptor</keyword>
<proteinExistence type="inferred from homology"/>
<evidence type="ECO:0000313" key="14">
    <source>
        <dbReference type="Proteomes" id="UP000275408"/>
    </source>
</evidence>
<feature type="transmembrane region" description="Helical" evidence="11">
    <location>
        <begin position="1027"/>
        <end position="1047"/>
    </location>
</feature>
<evidence type="ECO:0000256" key="2">
    <source>
        <dbReference type="ARBA" id="ARBA00022475"/>
    </source>
</evidence>
<feature type="transmembrane region" description="Helical" evidence="11">
    <location>
        <begin position="509"/>
        <end position="529"/>
    </location>
</feature>
<keyword evidence="9 10" id="KW-0807">Transducer</keyword>
<sequence length="1473" mass="168977">MNNSLAQHKLNSSAEEIQTFDFMPGFVYPVATCHIIILTVAAVGNLLVCYAILANRNLRINPTNLFIFSLALSDLLTVTLVLPFDIEGICLQWVWNHGEIMCRAWITMYLITVPTSILTLLAVSVDRYKSLSDPLNRFRRCRFMTRKRAFFICFIIWLYSFLSALLPVMGWRTADYFVHDKVCYFPFTRVYFILTSVLNFILPLLVTCGIYIKIYTIASTHHKNVEGDDSRKFRSTEEKKVYTRNVRAAKTISIFVGAFFCCWVPFSSVSIIAFICGESCTGSIPYEARIVLLMFGYLNSALNPFLFAFRNRRFKATYSLMVRSLKARSKPERKISRSTLTQSTIGSEVLDSQDMNVRLQSKMNNSSGSHPSVARDEWSYSFTDAFKFPVLTVYIIIVVVAVIGNIMVCFAILVDKSLRSNPTTILLFSLAFSDLLTVTTVTPLQTEEFFLRGTWFYGKTMCKLWSTVFYIAVPTSILTLLVLSVDRYNHLTDPLNRFRKTRFMTRKKAMMINCLIWFYTVLFASIPYTDWGDFHYESFAYDKRCWFPYISSYTTVTSFLNFLLPLLITCGIYIKIYRIASVRNKNVTTARRCECGKLTFTQETNNYIGNLKAAKTISMFVGVSFFCWVPYSTFTIINCVCIHCRQHIPPETYPFLLMLGYLSSALNPFLFAFRSKSFKFIYSKMLRSIMVLKPKPSPDSRRVSSISQMTLASEIPCSVEEGIILQARPRKRLTLLRMNNSSDHNSSGLRIQEPFFGFSPLFIYPIASLYIVIVVVAIIGNLMVSYAILANRNLRNNPTNLLLLSLAISDLLTVTLAVPFDIELLFLNGRWKHGKTMCITFLTVYLITVPTSIFTLLAISVDRYKTLKDPLGRFRRSQFITQRRSLIVIAVVWSYCIVWALFPIMGWRDRSVEPIYKGTCSVPYTIVYNLLTSIMNFIFPLLLTCVFYILIYLIARKHHNVNKRGGLPSTFKPTKEDNKMYSRNMKAAKTTSMFVVVMFLCWQPFTYFSIIANLIGDTWDPYPYELYLVLLMLGYLNSALNPFLFAFRNKRFQSVYRKLLRSTTLGKFNSLGTIRRRSTFSQSTSNSQIPEEESRESRDIFTFQNSLLRMNNSSAADPSTDEDVFFGFRPEFSYPVAACYTVITVVAVFGNFLVCFAILANQHLRHNPTNLFIFSLALSDFLAATIVVPFDIESLFLDGAWNHGRAFCIVWQVVYMITIPISIFSLLIISVDRYKTLSDPLSRFKNSQFMTQTRALILQRPRKRLTLLRMNNSSDHNSSGLRTQEPLFGDSPFFIYSVASLYIVIVVVAIIGNLMVSYAILANRNLRNNPTNLLLLSLAISDLLTVTLAVPFDIELFFLVRKWKHGKTICIISRTAYLITIPTSIFTLLAISVDRYKTLKDPLGRFRRSQFITQRRSLIVIALVWSYCIVWALLPLMGWRDRSVEPIYKEPNCGKAKTRTGESRKLTIPILEG</sequence>
<feature type="domain" description="G-protein coupled receptors family 1 profile" evidence="12">
    <location>
        <begin position="404"/>
        <end position="671"/>
    </location>
</feature>
<keyword evidence="2" id="KW-1003">Cell membrane</keyword>
<keyword evidence="8 10" id="KW-0675">Receptor</keyword>
<dbReference type="SMART" id="SM01381">
    <property type="entry name" value="7TM_GPCR_Srsx"/>
    <property type="match status" value="1"/>
</dbReference>
<dbReference type="GO" id="GO:0004993">
    <property type="term" value="F:G protein-coupled serotonin receptor activity"/>
    <property type="evidence" value="ECO:0007669"/>
    <property type="project" value="UniProtKB-ARBA"/>
</dbReference>
<feature type="transmembrane region" description="Helical" evidence="11">
    <location>
        <begin position="149"/>
        <end position="170"/>
    </location>
</feature>
<feature type="transmembrane region" description="Helical" evidence="11">
    <location>
        <begin position="1374"/>
        <end position="1396"/>
    </location>
</feature>
<keyword evidence="3 10" id="KW-0812">Transmembrane</keyword>
<feature type="domain" description="G-protein coupled receptors family 1 profile" evidence="12">
    <location>
        <begin position="44"/>
        <end position="307"/>
    </location>
</feature>
<dbReference type="CDD" id="cd14967">
    <property type="entry name" value="7tmA_amine_R-like"/>
    <property type="match status" value="2"/>
</dbReference>
<protein>
    <recommendedName>
        <fullName evidence="12">G-protein coupled receptors family 1 profile domain-containing protein</fullName>
    </recommendedName>
</protein>
<comment type="caution">
    <text evidence="13">The sequence shown here is derived from an EMBL/GenBank/DDBJ whole genome shotgun (WGS) entry which is preliminary data.</text>
</comment>
<dbReference type="Pfam" id="PF00001">
    <property type="entry name" value="7tm_1"/>
    <property type="match status" value="5"/>
</dbReference>
<feature type="transmembrane region" description="Helical" evidence="11">
    <location>
        <begin position="1333"/>
        <end position="1354"/>
    </location>
</feature>
<feature type="transmembrane region" description="Helical" evidence="11">
    <location>
        <begin position="104"/>
        <end position="128"/>
    </location>
</feature>
<keyword evidence="6 11" id="KW-0472">Membrane</keyword>
<dbReference type="InterPro" id="IPR017452">
    <property type="entry name" value="GPCR_Rhodpsn_7TM"/>
</dbReference>
<dbReference type="Proteomes" id="UP000275408">
    <property type="component" value="Unassembled WGS sequence"/>
</dbReference>
<feature type="transmembrane region" description="Helical" evidence="11">
    <location>
        <begin position="655"/>
        <end position="673"/>
    </location>
</feature>
<dbReference type="PRINTS" id="PR00237">
    <property type="entry name" value="GPCRRHODOPSN"/>
</dbReference>
<organism evidence="13 14">
    <name type="scientific">Pocillopora damicornis</name>
    <name type="common">Cauliflower coral</name>
    <name type="synonym">Millepora damicornis</name>
    <dbReference type="NCBI Taxonomy" id="46731"/>
    <lineage>
        <taxon>Eukaryota</taxon>
        <taxon>Metazoa</taxon>
        <taxon>Cnidaria</taxon>
        <taxon>Anthozoa</taxon>
        <taxon>Hexacorallia</taxon>
        <taxon>Scleractinia</taxon>
        <taxon>Astrocoeniina</taxon>
        <taxon>Pocilloporidae</taxon>
        <taxon>Pocillopora</taxon>
    </lineage>
</organism>
<dbReference type="PROSITE" id="PS00237">
    <property type="entry name" value="G_PROTEIN_RECEP_F1_1"/>
    <property type="match status" value="4"/>
</dbReference>
<feature type="transmembrane region" description="Helical" evidence="11">
    <location>
        <begin position="1213"/>
        <end position="1231"/>
    </location>
</feature>
<feature type="transmembrane region" description="Helical" evidence="11">
    <location>
        <begin position="464"/>
        <end position="488"/>
    </location>
</feature>
<dbReference type="GO" id="GO:0043410">
    <property type="term" value="P:positive regulation of MAPK cascade"/>
    <property type="evidence" value="ECO:0007669"/>
    <property type="project" value="TreeGrafter"/>
</dbReference>
<feature type="domain" description="G-protein coupled receptors family 1 profile" evidence="12">
    <location>
        <begin position="1312"/>
        <end position="1473"/>
    </location>
</feature>
<feature type="domain" description="G-protein coupled receptors family 1 profile" evidence="12">
    <location>
        <begin position="1150"/>
        <end position="1258"/>
    </location>
</feature>
<name>A0A3M6UK36_POCDA</name>
<evidence type="ECO:0000256" key="11">
    <source>
        <dbReference type="SAM" id="Phobius"/>
    </source>
</evidence>
<dbReference type="OrthoDB" id="5960981at2759"/>
<evidence type="ECO:0000313" key="13">
    <source>
        <dbReference type="EMBL" id="RMX53929.1"/>
    </source>
</evidence>
<feature type="transmembrane region" description="Helical" evidence="11">
    <location>
        <begin position="885"/>
        <end position="906"/>
    </location>
</feature>
<feature type="transmembrane region" description="Helical" evidence="11">
    <location>
        <begin position="1171"/>
        <end position="1192"/>
    </location>
</feature>
<feature type="transmembrane region" description="Helical" evidence="11">
    <location>
        <begin position="1137"/>
        <end position="1159"/>
    </location>
</feature>
<gene>
    <name evidence="13" type="ORF">pdam_00010707</name>
</gene>
<comment type="similarity">
    <text evidence="10">Belongs to the G-protein coupled receptor 1 family.</text>
</comment>
<feature type="transmembrane region" description="Helical" evidence="11">
    <location>
        <begin position="190"/>
        <end position="212"/>
    </location>
</feature>
<evidence type="ECO:0000256" key="3">
    <source>
        <dbReference type="ARBA" id="ARBA00022692"/>
    </source>
</evidence>
<evidence type="ECO:0000256" key="8">
    <source>
        <dbReference type="ARBA" id="ARBA00023170"/>
    </source>
</evidence>
<feature type="transmembrane region" description="Helical" evidence="11">
    <location>
        <begin position="26"/>
        <end position="53"/>
    </location>
</feature>
<reference evidence="13 14" key="1">
    <citation type="journal article" date="2018" name="Sci. Rep.">
        <title>Comparative analysis of the Pocillopora damicornis genome highlights role of immune system in coral evolution.</title>
        <authorList>
            <person name="Cunning R."/>
            <person name="Bay R.A."/>
            <person name="Gillette P."/>
            <person name="Baker A.C."/>
            <person name="Traylor-Knowles N."/>
        </authorList>
    </citation>
    <scope>NUCLEOTIDE SEQUENCE [LARGE SCALE GENOMIC DNA]</scope>
    <source>
        <strain evidence="13">RSMAS</strain>
        <tissue evidence="13">Whole animal</tissue>
    </source>
</reference>
<evidence type="ECO:0000256" key="4">
    <source>
        <dbReference type="ARBA" id="ARBA00022989"/>
    </source>
</evidence>
<evidence type="ECO:0000256" key="1">
    <source>
        <dbReference type="ARBA" id="ARBA00004651"/>
    </source>
</evidence>
<feature type="transmembrane region" description="Helical" evidence="11">
    <location>
        <begin position="842"/>
        <end position="864"/>
    </location>
</feature>
<evidence type="ECO:0000256" key="9">
    <source>
        <dbReference type="ARBA" id="ARBA00023224"/>
    </source>
</evidence>
<dbReference type="SUPFAM" id="SSF81321">
    <property type="entry name" value="Family A G protein-coupled receptor-like"/>
    <property type="match status" value="5"/>
</dbReference>
<evidence type="ECO:0000256" key="6">
    <source>
        <dbReference type="ARBA" id="ARBA00023136"/>
    </source>
</evidence>
<dbReference type="GO" id="GO:0005886">
    <property type="term" value="C:plasma membrane"/>
    <property type="evidence" value="ECO:0007669"/>
    <property type="project" value="UniProtKB-SubCell"/>
</dbReference>
<feature type="domain" description="G-protein coupled receptors family 1 profile" evidence="12">
    <location>
        <begin position="780"/>
        <end position="1045"/>
    </location>
</feature>
<feature type="transmembrane region" description="Helical" evidence="11">
    <location>
        <begin position="926"/>
        <end position="954"/>
    </location>
</feature>